<evidence type="ECO:0000256" key="4">
    <source>
        <dbReference type="ARBA" id="ARBA00022475"/>
    </source>
</evidence>
<keyword evidence="4" id="KW-1003">Cell membrane</keyword>
<evidence type="ECO:0000256" key="5">
    <source>
        <dbReference type="ARBA" id="ARBA00022692"/>
    </source>
</evidence>
<dbReference type="InterPro" id="IPR017871">
    <property type="entry name" value="ABC_transporter-like_CS"/>
</dbReference>
<feature type="region of interest" description="Disordered" evidence="10">
    <location>
        <begin position="1"/>
        <end position="38"/>
    </location>
</feature>
<reference evidence="14 15" key="1">
    <citation type="submission" date="2019-04" db="EMBL/GenBank/DDBJ databases">
        <title>Friends and foes A comparative genomics study of 23 Aspergillus species from section Flavi.</title>
        <authorList>
            <consortium name="DOE Joint Genome Institute"/>
            <person name="Kjaerbolling I."/>
            <person name="Vesth T."/>
            <person name="Frisvad J.C."/>
            <person name="Nybo J.L."/>
            <person name="Theobald S."/>
            <person name="Kildgaard S."/>
            <person name="Isbrandt T."/>
            <person name="Kuo A."/>
            <person name="Sato A."/>
            <person name="Lyhne E.K."/>
            <person name="Kogle M.E."/>
            <person name="Wiebenga A."/>
            <person name="Kun R.S."/>
            <person name="Lubbers R.J."/>
            <person name="Makela M.R."/>
            <person name="Barry K."/>
            <person name="Chovatia M."/>
            <person name="Clum A."/>
            <person name="Daum C."/>
            <person name="Haridas S."/>
            <person name="He G."/>
            <person name="LaButti K."/>
            <person name="Lipzen A."/>
            <person name="Mondo S."/>
            <person name="Riley R."/>
            <person name="Salamov A."/>
            <person name="Simmons B.A."/>
            <person name="Magnuson J.K."/>
            <person name="Henrissat B."/>
            <person name="Mortensen U.H."/>
            <person name="Larsen T.O."/>
            <person name="Devries R.P."/>
            <person name="Grigoriev I.V."/>
            <person name="Machida M."/>
            <person name="Baker S.E."/>
            <person name="Andersen M.R."/>
        </authorList>
    </citation>
    <scope>NUCLEOTIDE SEQUENCE [LARGE SCALE GENOMIC DNA]</scope>
    <source>
        <strain evidence="14 15">CBS 151.66</strain>
    </source>
</reference>
<feature type="transmembrane region" description="Helical" evidence="11">
    <location>
        <begin position="113"/>
        <end position="134"/>
    </location>
</feature>
<protein>
    <submittedName>
        <fullName evidence="14">P-loop containing nucleoside triphosphate hydrolase protein</fullName>
    </submittedName>
</protein>
<keyword evidence="15" id="KW-1185">Reference proteome</keyword>
<feature type="transmembrane region" description="Helical" evidence="11">
    <location>
        <begin position="193"/>
        <end position="215"/>
    </location>
</feature>
<dbReference type="CDD" id="cd18578">
    <property type="entry name" value="ABC_6TM_Pgp_ABCB1_D2_like"/>
    <property type="match status" value="1"/>
</dbReference>
<evidence type="ECO:0000259" key="13">
    <source>
        <dbReference type="PROSITE" id="PS50929"/>
    </source>
</evidence>
<keyword evidence="5 11" id="KW-0812">Transmembrane</keyword>
<feature type="domain" description="ABC transmembrane type-1" evidence="13">
    <location>
        <begin position="608"/>
        <end position="896"/>
    </location>
</feature>
<evidence type="ECO:0000256" key="1">
    <source>
        <dbReference type="ARBA" id="ARBA00004651"/>
    </source>
</evidence>
<dbReference type="SUPFAM" id="SSF90123">
    <property type="entry name" value="ABC transporter transmembrane region"/>
    <property type="match status" value="2"/>
</dbReference>
<feature type="transmembrane region" description="Helical" evidence="11">
    <location>
        <begin position="752"/>
        <end position="770"/>
    </location>
</feature>
<keyword evidence="6" id="KW-0547">Nucleotide-binding</keyword>
<evidence type="ECO:0000256" key="8">
    <source>
        <dbReference type="ARBA" id="ARBA00022989"/>
    </source>
</evidence>
<feature type="domain" description="ABC transporter" evidence="12">
    <location>
        <begin position="933"/>
        <end position="1170"/>
    </location>
</feature>
<name>A0A5N5WT92_9EURO</name>
<feature type="transmembrane region" description="Helical" evidence="11">
    <location>
        <begin position="835"/>
        <end position="856"/>
    </location>
</feature>
<dbReference type="GO" id="GO:0015421">
    <property type="term" value="F:ABC-type oligopeptide transporter activity"/>
    <property type="evidence" value="ECO:0007669"/>
    <property type="project" value="TreeGrafter"/>
</dbReference>
<dbReference type="FunFam" id="3.40.50.300:FF:000913">
    <property type="entry name" value="ABC multidrug transporter SitT"/>
    <property type="match status" value="1"/>
</dbReference>
<gene>
    <name evidence="14" type="ORF">BDV29DRAFT_198056</name>
</gene>
<dbReference type="SUPFAM" id="SSF52540">
    <property type="entry name" value="P-loop containing nucleoside triphosphate hydrolases"/>
    <property type="match status" value="2"/>
</dbReference>
<evidence type="ECO:0000256" key="2">
    <source>
        <dbReference type="ARBA" id="ARBA00007577"/>
    </source>
</evidence>
<comment type="similarity">
    <text evidence="2">Belongs to the ABC transporter superfamily. ABCB family. Multidrug resistance exporter (TC 3.A.1.201) subfamily.</text>
</comment>
<dbReference type="InterPro" id="IPR011527">
    <property type="entry name" value="ABC1_TM_dom"/>
</dbReference>
<feature type="compositionally biased region" description="Basic and acidic residues" evidence="10">
    <location>
        <begin position="26"/>
        <end position="35"/>
    </location>
</feature>
<dbReference type="Pfam" id="PF00005">
    <property type="entry name" value="ABC_tran"/>
    <property type="match status" value="2"/>
</dbReference>
<evidence type="ECO:0000256" key="7">
    <source>
        <dbReference type="ARBA" id="ARBA00022840"/>
    </source>
</evidence>
<feature type="transmembrane region" description="Helical" evidence="11">
    <location>
        <begin position="868"/>
        <end position="890"/>
    </location>
</feature>
<dbReference type="Gene3D" id="3.40.50.300">
    <property type="entry name" value="P-loop containing nucleotide triphosphate hydrolases"/>
    <property type="match status" value="2"/>
</dbReference>
<dbReference type="GO" id="GO:0005886">
    <property type="term" value="C:plasma membrane"/>
    <property type="evidence" value="ECO:0007669"/>
    <property type="project" value="UniProtKB-SubCell"/>
</dbReference>
<keyword evidence="14" id="KW-0378">Hydrolase</keyword>
<dbReference type="CDD" id="cd03249">
    <property type="entry name" value="ABC_MTABC3_MDL1_MDL2"/>
    <property type="match status" value="1"/>
</dbReference>
<dbReference type="PROSITE" id="PS50893">
    <property type="entry name" value="ABC_TRANSPORTER_2"/>
    <property type="match status" value="2"/>
</dbReference>
<keyword evidence="8 11" id="KW-1133">Transmembrane helix</keyword>
<dbReference type="PANTHER" id="PTHR43394">
    <property type="entry name" value="ATP-DEPENDENT PERMEASE MDL1, MITOCHONDRIAL"/>
    <property type="match status" value="1"/>
</dbReference>
<dbReference type="Gene3D" id="1.20.1560.10">
    <property type="entry name" value="ABC transporter type 1, transmembrane domain"/>
    <property type="match status" value="1"/>
</dbReference>
<dbReference type="FunFam" id="1.20.1560.10:FF:000057">
    <property type="entry name" value="ABC multidrug transporter SitT"/>
    <property type="match status" value="1"/>
</dbReference>
<dbReference type="SMART" id="SM00382">
    <property type="entry name" value="AAA"/>
    <property type="match status" value="2"/>
</dbReference>
<dbReference type="InterPro" id="IPR003439">
    <property type="entry name" value="ABC_transporter-like_ATP-bd"/>
</dbReference>
<feature type="domain" description="ABC transporter" evidence="12">
    <location>
        <begin position="290"/>
        <end position="535"/>
    </location>
</feature>
<dbReference type="Proteomes" id="UP000326565">
    <property type="component" value="Unassembled WGS sequence"/>
</dbReference>
<dbReference type="PROSITE" id="PS50929">
    <property type="entry name" value="ABC_TM1F"/>
    <property type="match status" value="2"/>
</dbReference>
<accession>A0A5N5WT92</accession>
<feature type="transmembrane region" description="Helical" evidence="11">
    <location>
        <begin position="649"/>
        <end position="671"/>
    </location>
</feature>
<keyword evidence="3" id="KW-0813">Transport</keyword>
<dbReference type="AlphaFoldDB" id="A0A5N5WT92"/>
<dbReference type="GO" id="GO:0005524">
    <property type="term" value="F:ATP binding"/>
    <property type="evidence" value="ECO:0007669"/>
    <property type="project" value="UniProtKB-KW"/>
</dbReference>
<dbReference type="InterPro" id="IPR027417">
    <property type="entry name" value="P-loop_NTPase"/>
</dbReference>
<feature type="compositionally biased region" description="Polar residues" evidence="10">
    <location>
        <begin position="9"/>
        <end position="19"/>
    </location>
</feature>
<sequence length="1177" mass="128736">MTAIMDPSTAANQANSVSSMEKKRKNADTPTDKDSPAQVGGLRSYLRIFSYTDSQDIGFFDANKSGSSVVQLTTNANLVNQGISEKLGFAVQGTATFVAAFIVAFVIQWKLTLITICIAPAILIVTSVCAAILVKEENRILHINSIAGSLAEEVLASMKTVHAFTAFSKLTDKYDAYAKEAKRMGLRQSLNMAILYSAEFFCVYAGYGLAFWQGVRMYARGEIKEPGNIITVIFAVIVAASAMTQIAPQIVQITKAASAAQSLWEVIDRKSPIDGLSLDGKRPDSCEGNIEFSDVSFSYPTRAQVPVLQDFNLSIPANKTTALVGPSGSGKSTVTGLLERWYSTASGTITLDGVNIRDLNIQWLRTHIRIVQQEPTLFNASIFENVAYGLAGTDHINASREEQLERVITACKAAYAHDFIENLPEKYDTQVGERATMLSGGQKQRIAIARSIVSEPKVLILDEATSALDPQAEKIVQEALDNVSASRTTITIAHKLSTIKKADQIVVLSQGRIVEKGNHEELKAAGGTYHRLIKAQDLGNVKNGEHLPDKEKIGANAAITTTFSKQQDPSKDAELVERLKAPSARGRSLIQCLAVLLTERRDLWFEFLITLVTSVVGGATYPVLAFVFARVLDVFQIPSTSEMVSKGDFYALMFFVIALVILVVYGVLGWVTNVISNCIVYTYRLEMFKDYLRQDMAFYDQPQHTTGSLVSDLAAKPTSLQELLGFNVGIIIIAMVNIISSSILSIAVGWKLGLTVVAAAMIPMVFCGYLRIRLEFRLDDATTSRFSESAALAGEAVSAIRTVASLAIERVILHKYTDKLAGIERRSIKSLTWTTFWLALTQSLSLLSMALSFWYGGRLLSTGEYSSTQLYIVVIGAILSGEAAASFFMFSTSFTKSQAACNYIFWLRSLQPDVRDRPSDNASGGNQDTAANVTLQGVGFRYPTRPTRPVLNDINVEILPGQFVAFVGPSGHGKSSLISLLERYYNPTSGSIQLDSTDIRDMSLASYRSHLSLVQQEPVLYQGTVRENIALGLEGEATDDQIYEACHQANIFDFVSSLPEGLATSSGSRGSLFSGGQRQRIAIARALIRRPRLLLLDEATSALDTESERIVQAALDQAKDGRTTIAIAHRLSTIKHSDRIFVLVGGRIREQGTHEELLQRRRIYYEMCLGQALDKAA</sequence>
<evidence type="ECO:0000313" key="14">
    <source>
        <dbReference type="EMBL" id="KAB8070322.1"/>
    </source>
</evidence>
<keyword evidence="9 11" id="KW-0472">Membrane</keyword>
<feature type="transmembrane region" description="Helical" evidence="11">
    <location>
        <begin position="227"/>
        <end position="247"/>
    </location>
</feature>
<evidence type="ECO:0000256" key="9">
    <source>
        <dbReference type="ARBA" id="ARBA00023136"/>
    </source>
</evidence>
<evidence type="ECO:0000256" key="3">
    <source>
        <dbReference type="ARBA" id="ARBA00022448"/>
    </source>
</evidence>
<feature type="transmembrane region" description="Helical" evidence="11">
    <location>
        <begin position="723"/>
        <end position="746"/>
    </location>
</feature>
<keyword evidence="7" id="KW-0067">ATP-binding</keyword>
<dbReference type="EMBL" id="ML732306">
    <property type="protein sequence ID" value="KAB8070322.1"/>
    <property type="molecule type" value="Genomic_DNA"/>
</dbReference>
<dbReference type="InterPro" id="IPR003593">
    <property type="entry name" value="AAA+_ATPase"/>
</dbReference>
<dbReference type="CDD" id="cd18577">
    <property type="entry name" value="ABC_6TM_Pgp_ABCB1_D1_like"/>
    <property type="match status" value="1"/>
</dbReference>
<evidence type="ECO:0000256" key="11">
    <source>
        <dbReference type="SAM" id="Phobius"/>
    </source>
</evidence>
<dbReference type="Pfam" id="PF00664">
    <property type="entry name" value="ABC_membrane"/>
    <property type="match status" value="2"/>
</dbReference>
<feature type="transmembrane region" description="Helical" evidence="11">
    <location>
        <begin position="607"/>
        <end position="629"/>
    </location>
</feature>
<evidence type="ECO:0000256" key="10">
    <source>
        <dbReference type="SAM" id="MobiDB-lite"/>
    </source>
</evidence>
<feature type="transmembrane region" description="Helical" evidence="11">
    <location>
        <begin position="87"/>
        <end position="107"/>
    </location>
</feature>
<dbReference type="GO" id="GO:0090374">
    <property type="term" value="P:oligopeptide export from mitochondrion"/>
    <property type="evidence" value="ECO:0007669"/>
    <property type="project" value="TreeGrafter"/>
</dbReference>
<organism evidence="14 15">
    <name type="scientific">Aspergillus leporis</name>
    <dbReference type="NCBI Taxonomy" id="41062"/>
    <lineage>
        <taxon>Eukaryota</taxon>
        <taxon>Fungi</taxon>
        <taxon>Dikarya</taxon>
        <taxon>Ascomycota</taxon>
        <taxon>Pezizomycotina</taxon>
        <taxon>Eurotiomycetes</taxon>
        <taxon>Eurotiomycetidae</taxon>
        <taxon>Eurotiales</taxon>
        <taxon>Aspergillaceae</taxon>
        <taxon>Aspergillus</taxon>
        <taxon>Aspergillus subgen. Circumdati</taxon>
    </lineage>
</organism>
<feature type="domain" description="ABC transmembrane type-1" evidence="13">
    <location>
        <begin position="47"/>
        <end position="255"/>
    </location>
</feature>
<dbReference type="GO" id="GO:0005743">
    <property type="term" value="C:mitochondrial inner membrane"/>
    <property type="evidence" value="ECO:0007669"/>
    <property type="project" value="TreeGrafter"/>
</dbReference>
<dbReference type="PANTHER" id="PTHR43394:SF27">
    <property type="entry name" value="ATP-DEPENDENT TRANSLOCASE ABCB1-LIKE"/>
    <property type="match status" value="1"/>
</dbReference>
<comment type="subcellular location">
    <subcellularLocation>
        <location evidence="1">Cell membrane</location>
        <topology evidence="1">Multi-pass membrane protein</topology>
    </subcellularLocation>
</comment>
<dbReference type="GO" id="GO:0016887">
    <property type="term" value="F:ATP hydrolysis activity"/>
    <property type="evidence" value="ECO:0007669"/>
    <property type="project" value="InterPro"/>
</dbReference>
<evidence type="ECO:0000256" key="6">
    <source>
        <dbReference type="ARBA" id="ARBA00022741"/>
    </source>
</evidence>
<dbReference type="OrthoDB" id="6500128at2759"/>
<dbReference type="InterPro" id="IPR039421">
    <property type="entry name" value="Type_1_exporter"/>
</dbReference>
<dbReference type="FunFam" id="3.40.50.300:FF:000251">
    <property type="entry name" value="ABC transporter B family member 19"/>
    <property type="match status" value="1"/>
</dbReference>
<proteinExistence type="inferred from homology"/>
<evidence type="ECO:0000313" key="15">
    <source>
        <dbReference type="Proteomes" id="UP000326565"/>
    </source>
</evidence>
<dbReference type="InterPro" id="IPR036640">
    <property type="entry name" value="ABC1_TM_sf"/>
</dbReference>
<evidence type="ECO:0000259" key="12">
    <source>
        <dbReference type="PROSITE" id="PS50893"/>
    </source>
</evidence>
<dbReference type="PROSITE" id="PS00211">
    <property type="entry name" value="ABC_TRANSPORTER_1"/>
    <property type="match status" value="2"/>
</dbReference>